<name>A0A6A4I0E3_9AGAR</name>
<evidence type="ECO:0000256" key="1">
    <source>
        <dbReference type="SAM" id="MobiDB-lite"/>
    </source>
</evidence>
<feature type="region of interest" description="Disordered" evidence="1">
    <location>
        <begin position="559"/>
        <end position="591"/>
    </location>
</feature>
<feature type="region of interest" description="Disordered" evidence="1">
    <location>
        <begin position="402"/>
        <end position="428"/>
    </location>
</feature>
<keyword evidence="3" id="KW-1185">Reference proteome</keyword>
<gene>
    <name evidence="2" type="ORF">BT96DRAFT_991215</name>
</gene>
<evidence type="ECO:0000313" key="3">
    <source>
        <dbReference type="Proteomes" id="UP000799118"/>
    </source>
</evidence>
<feature type="compositionally biased region" description="Polar residues" evidence="1">
    <location>
        <begin position="952"/>
        <end position="966"/>
    </location>
</feature>
<sequence>MARMDVGVRGNAFKVQPTVTDYITLIMKFRPFKQHRETFPPSKTYHDRLWSRLLYLRVSRNQDRLKSWYPNQRANRRVRGISAFLSFSTSIATYSHPRSQQKKSRSEIGGHVFFPVGPVDYLLRIDAALSSRCTSFPDKAKSFIAKGEMRIVSPSMNTILIPGRKVVLVIGNGTANGTGYDEYIAKVESGYDANAAQKGRNSLIGGPGDYTDGASLHLVPVQATSLVQQALISVLHRYWIILPKRSNCMLFRPSLSPIREAPEDGLANATVNVARLNNGHFNRRVMRDRDVYVTGATAPQDTPANPNVRTILRVFCMRLVPNANAGRNQEKNMNTSRYPPPPAGYPYERSSANPPGLPYPHSQPEDLSGVVSHERLLTRVLRYTSIKCFEVFTANLLRGPPTPMNVERTQDNKNTPRQGDFSPLPAGNFHERTRATLRSHTLVRAHSHSQVLWLIPVMGEDVSATPHIEHLLDTPRVSAYGSRFPTQYLDEWFLQRRTESKQRGLPADLRDIAPPPDAALVIQHVLDHQQALLNNPEPVGRAQQMVRNVKELRRRAAAAQSAQRGAENQEASILSTQTHPNRIPGVVIRSGSDNPNSRIVTWIQSLDFPPVPPDAPEATPFHSAALRGRESSQIHNDPGRPGQQQALRAGAVGIGITDAEHDIPFDRLSPWDLHTVQDDMDRSDYRTTITHPLPEEGQTYRYFPPPIQRPLRAPVQHDLRDYRSHVHVVDETGPADSSGVWVWISPGPRVMDAAASRRRRLEEFSPDRQPNQGNAIYQPLYREPGQYHHGEDQQSAHGTISSYHLRGLLGEGEPQAGGFPTPIHRPPTSERNYPTSRPNPEWRVDQSEAGQFGVGDAPMVQPLYTLEVPLERHPQLTPDHYSLSHSQELNDRDSLFNPKQHPFPQQRAPGAPLQQNRPRTSKSLSRADSWPPRLKWNHNGPFQTRPLPPVSPDSQRFPSHSPQLPISSTADALDLVSSSPPMLPPTPFRADSHDKTVIASLSPLHATYTALDGLATKIETAPSNLVQGRSAPPLDPATLDIFNEVLNEPGQMFSSPQSMSSSLREISLLWFT</sequence>
<dbReference type="EMBL" id="ML769435">
    <property type="protein sequence ID" value="KAE9402414.1"/>
    <property type="molecule type" value="Genomic_DNA"/>
</dbReference>
<organism evidence="2 3">
    <name type="scientific">Gymnopus androsaceus JB14</name>
    <dbReference type="NCBI Taxonomy" id="1447944"/>
    <lineage>
        <taxon>Eukaryota</taxon>
        <taxon>Fungi</taxon>
        <taxon>Dikarya</taxon>
        <taxon>Basidiomycota</taxon>
        <taxon>Agaricomycotina</taxon>
        <taxon>Agaricomycetes</taxon>
        <taxon>Agaricomycetidae</taxon>
        <taxon>Agaricales</taxon>
        <taxon>Marasmiineae</taxon>
        <taxon>Omphalotaceae</taxon>
        <taxon>Gymnopus</taxon>
    </lineage>
</organism>
<feature type="compositionally biased region" description="Polar residues" evidence="1">
    <location>
        <begin position="913"/>
        <end position="926"/>
    </location>
</feature>
<feature type="compositionally biased region" description="Polar residues" evidence="1">
    <location>
        <begin position="829"/>
        <end position="838"/>
    </location>
</feature>
<evidence type="ECO:0000313" key="2">
    <source>
        <dbReference type="EMBL" id="KAE9402414.1"/>
    </source>
</evidence>
<reference evidence="2" key="1">
    <citation type="journal article" date="2019" name="Environ. Microbiol.">
        <title>Fungal ecological strategies reflected in gene transcription - a case study of two litter decomposers.</title>
        <authorList>
            <person name="Barbi F."/>
            <person name="Kohler A."/>
            <person name="Barry K."/>
            <person name="Baskaran P."/>
            <person name="Daum C."/>
            <person name="Fauchery L."/>
            <person name="Ihrmark K."/>
            <person name="Kuo A."/>
            <person name="LaButti K."/>
            <person name="Lipzen A."/>
            <person name="Morin E."/>
            <person name="Grigoriev I.V."/>
            <person name="Henrissat B."/>
            <person name="Lindahl B."/>
            <person name="Martin F."/>
        </authorList>
    </citation>
    <scope>NUCLEOTIDE SEQUENCE</scope>
    <source>
        <strain evidence="2">JB14</strain>
    </source>
</reference>
<feature type="region of interest" description="Disordered" evidence="1">
    <location>
        <begin position="809"/>
        <end position="843"/>
    </location>
</feature>
<dbReference type="AlphaFoldDB" id="A0A6A4I0E3"/>
<accession>A0A6A4I0E3</accession>
<dbReference type="Proteomes" id="UP000799118">
    <property type="component" value="Unassembled WGS sequence"/>
</dbReference>
<proteinExistence type="predicted"/>
<protein>
    <submittedName>
        <fullName evidence="2">Uncharacterized protein</fullName>
    </submittedName>
</protein>
<feature type="compositionally biased region" description="Polar residues" evidence="1">
    <location>
        <begin position="569"/>
        <end position="580"/>
    </location>
</feature>
<feature type="region of interest" description="Disordered" evidence="1">
    <location>
        <begin position="892"/>
        <end position="966"/>
    </location>
</feature>